<reference evidence="3 4" key="1">
    <citation type="journal article" date="2013" name="Proc. Natl. Acad. Sci. U.S.A.">
        <title>Fine-scale variation in meiotic recombination in Mimulus inferred from population shotgun sequencing.</title>
        <authorList>
            <person name="Hellsten U."/>
            <person name="Wright K.M."/>
            <person name="Jenkins J."/>
            <person name="Shu S."/>
            <person name="Yuan Y."/>
            <person name="Wessler S.R."/>
            <person name="Schmutz J."/>
            <person name="Willis J.H."/>
            <person name="Rokhsar D.S."/>
        </authorList>
    </citation>
    <scope>NUCLEOTIDE SEQUENCE [LARGE SCALE GENOMIC DNA]</scope>
    <source>
        <strain evidence="4">cv. DUN x IM62</strain>
    </source>
</reference>
<evidence type="ECO:0000256" key="1">
    <source>
        <dbReference type="SAM" id="MobiDB-lite"/>
    </source>
</evidence>
<feature type="region of interest" description="Disordered" evidence="1">
    <location>
        <begin position="146"/>
        <end position="171"/>
    </location>
</feature>
<gene>
    <name evidence="3" type="ORF">MIMGU_mgv1a026846mg</name>
</gene>
<dbReference type="SUPFAM" id="SSF50978">
    <property type="entry name" value="WD40 repeat-like"/>
    <property type="match status" value="1"/>
</dbReference>
<evidence type="ECO:0000313" key="3">
    <source>
        <dbReference type="EMBL" id="EYU28621.1"/>
    </source>
</evidence>
<dbReference type="STRING" id="4155.A0A022QL02"/>
<keyword evidence="2" id="KW-1133">Transmembrane helix</keyword>
<keyword evidence="2" id="KW-0472">Membrane</keyword>
<dbReference type="PANTHER" id="PTHR22715">
    <property type="entry name" value="TRANSFORMING GROWTH FACTOR BETA REGULATED GENE 1"/>
    <property type="match status" value="1"/>
</dbReference>
<protein>
    <submittedName>
        <fullName evidence="3">Uncharacterized protein</fullName>
    </submittedName>
</protein>
<sequence>MGKTKKEELWEDIEIVCVGKLFTGPWENKYWSSSRGKERYPYPVGYKSVRTQNGVRYTMEILQGLKGPSFMISSCSSSDDDENKCCYGHGDTPNLAWEIFQKKLYSKLCHTNIDGVELFGLKNRFVQKLLRELVVNVGGTAEQVSNLSSECTPSSGSSHAKEKRKRKDKIVTSKQLSKTRVNQQEKCTNNVSSSSTFADADQVDITNHLKLGCSLSHPENEPIGILNDRVMIGQDMAKTEVYLVILILTCCQLSMVMIYVHPTLSIRLEEVLFTFIIMQSLNEIVNGVDESEFVVTDSAPQEDEIGISTCSEKHDTDLFGQELDNSMMTVLLPRAVPLLKKSLFRKKCKTAKPSKKPSHGSQNNEMDDEPRSNIHQKVKLNNKPDGNFKLFGCYVHAMPISMVQLIVKDNEIFIFVKCGYSGRNESNLFLHKALLNAAEKMGCPSLIGHAPIALQIPNNLVGRDIVVGRSMLQLTPDAQSVVLLNNIKTPCCREGKLDCPCWDCTSDICERNAVKIVRLKRGYASVVTKLKTAKDVCCLLVCEPSFLLAAEEDGNLKLWVMNYAWSGQKDEWYLPTFDWIVPNIIELKTIPKSASLVVGHNGFGEFGLWDIYKGNLVSKFSCLGLSASECVPVSVFRWQRKTDSIVNDIIIDPMNKSFSSAVSKNSDVAVWLLISTPPDPFSLETNPVACWSLALLVNNLVITGTVMDGCMAAAVTSAGHGVVGGNNGIVYLWELCTGEKLGNVHSFKGNQVSYITTDTSESGALAIASADQLWVYLPS</sequence>
<dbReference type="Gene3D" id="3.30.160.360">
    <property type="match status" value="1"/>
</dbReference>
<name>A0A022QL02_ERYGU</name>
<feature type="transmembrane region" description="Helical" evidence="2">
    <location>
        <begin position="241"/>
        <end position="260"/>
    </location>
</feature>
<evidence type="ECO:0000313" key="4">
    <source>
        <dbReference type="Proteomes" id="UP000030748"/>
    </source>
</evidence>
<evidence type="ECO:0000256" key="2">
    <source>
        <dbReference type="SAM" id="Phobius"/>
    </source>
</evidence>
<dbReference type="EMBL" id="KI631343">
    <property type="protein sequence ID" value="EYU28621.1"/>
    <property type="molecule type" value="Genomic_DNA"/>
</dbReference>
<proteinExistence type="predicted"/>
<dbReference type="PROSITE" id="PS51542">
    <property type="entry name" value="FYRN"/>
    <property type="match status" value="1"/>
</dbReference>
<dbReference type="Gene3D" id="2.130.10.10">
    <property type="entry name" value="YVTN repeat-like/Quinoprotein amine dehydrogenase"/>
    <property type="match status" value="1"/>
</dbReference>
<dbReference type="InterPro" id="IPR036322">
    <property type="entry name" value="WD40_repeat_dom_sf"/>
</dbReference>
<dbReference type="Proteomes" id="UP000030748">
    <property type="component" value="Unassembled WGS sequence"/>
</dbReference>
<dbReference type="eggNOG" id="ENOG502QSEX">
    <property type="taxonomic scope" value="Eukaryota"/>
</dbReference>
<keyword evidence="2" id="KW-0812">Transmembrane</keyword>
<dbReference type="InterPro" id="IPR003888">
    <property type="entry name" value="FYrich_N"/>
</dbReference>
<accession>A0A022QL02</accession>
<feature type="compositionally biased region" description="Polar residues" evidence="1">
    <location>
        <begin position="146"/>
        <end position="158"/>
    </location>
</feature>
<feature type="compositionally biased region" description="Basic residues" evidence="1">
    <location>
        <begin position="347"/>
        <end position="358"/>
    </location>
</feature>
<keyword evidence="4" id="KW-1185">Reference proteome</keyword>
<dbReference type="GO" id="GO:0005634">
    <property type="term" value="C:nucleus"/>
    <property type="evidence" value="ECO:0000318"/>
    <property type="project" value="GO_Central"/>
</dbReference>
<dbReference type="InterPro" id="IPR015943">
    <property type="entry name" value="WD40/YVTN_repeat-like_dom_sf"/>
</dbReference>
<feature type="region of interest" description="Disordered" evidence="1">
    <location>
        <begin position="347"/>
        <end position="371"/>
    </location>
</feature>
<dbReference type="AlphaFoldDB" id="A0A022QL02"/>
<organism evidence="3 4">
    <name type="scientific">Erythranthe guttata</name>
    <name type="common">Yellow monkey flower</name>
    <name type="synonym">Mimulus guttatus</name>
    <dbReference type="NCBI Taxonomy" id="4155"/>
    <lineage>
        <taxon>Eukaryota</taxon>
        <taxon>Viridiplantae</taxon>
        <taxon>Streptophyta</taxon>
        <taxon>Embryophyta</taxon>
        <taxon>Tracheophyta</taxon>
        <taxon>Spermatophyta</taxon>
        <taxon>Magnoliopsida</taxon>
        <taxon>eudicotyledons</taxon>
        <taxon>Gunneridae</taxon>
        <taxon>Pentapetalae</taxon>
        <taxon>asterids</taxon>
        <taxon>lamiids</taxon>
        <taxon>Lamiales</taxon>
        <taxon>Phrymaceae</taxon>
        <taxon>Erythranthe</taxon>
    </lineage>
</organism>
<dbReference type="GO" id="GO:0051726">
    <property type="term" value="P:regulation of cell cycle"/>
    <property type="evidence" value="ECO:0000318"/>
    <property type="project" value="GO_Central"/>
</dbReference>
<dbReference type="PANTHER" id="PTHR22715:SF1">
    <property type="entry name" value="DNA BINDING PROTEIN"/>
    <property type="match status" value="1"/>
</dbReference>
<dbReference type="InterPro" id="IPR040092">
    <property type="entry name" value="TBRG1"/>
</dbReference>